<organism evidence="2 3">
    <name type="scientific">Stylosanthes scabra</name>
    <dbReference type="NCBI Taxonomy" id="79078"/>
    <lineage>
        <taxon>Eukaryota</taxon>
        <taxon>Viridiplantae</taxon>
        <taxon>Streptophyta</taxon>
        <taxon>Embryophyta</taxon>
        <taxon>Tracheophyta</taxon>
        <taxon>Spermatophyta</taxon>
        <taxon>Magnoliopsida</taxon>
        <taxon>eudicotyledons</taxon>
        <taxon>Gunneridae</taxon>
        <taxon>Pentapetalae</taxon>
        <taxon>rosids</taxon>
        <taxon>fabids</taxon>
        <taxon>Fabales</taxon>
        <taxon>Fabaceae</taxon>
        <taxon>Papilionoideae</taxon>
        <taxon>50 kb inversion clade</taxon>
        <taxon>dalbergioids sensu lato</taxon>
        <taxon>Dalbergieae</taxon>
        <taxon>Pterocarpus clade</taxon>
        <taxon>Stylosanthes</taxon>
    </lineage>
</organism>
<reference evidence="2 3" key="1">
    <citation type="journal article" date="2023" name="Plants (Basel)">
        <title>Bridging the Gap: Combining Genomics and Transcriptomics Approaches to Understand Stylosanthes scabra, an Orphan Legume from the Brazilian Caatinga.</title>
        <authorList>
            <person name="Ferreira-Neto J.R.C."/>
            <person name="da Silva M.D."/>
            <person name="Binneck E."/>
            <person name="de Melo N.F."/>
            <person name="da Silva R.H."/>
            <person name="de Melo A.L.T.M."/>
            <person name="Pandolfi V."/>
            <person name="Bustamante F.O."/>
            <person name="Brasileiro-Vidal A.C."/>
            <person name="Benko-Iseppon A.M."/>
        </authorList>
    </citation>
    <scope>NUCLEOTIDE SEQUENCE [LARGE SCALE GENOMIC DNA]</scope>
    <source>
        <tissue evidence="2">Leaves</tissue>
    </source>
</reference>
<comment type="caution">
    <text evidence="2">The sequence shown here is derived from an EMBL/GenBank/DDBJ whole genome shotgun (WGS) entry which is preliminary data.</text>
</comment>
<dbReference type="EMBL" id="JASCZI010030732">
    <property type="protein sequence ID" value="MED6124560.1"/>
    <property type="molecule type" value="Genomic_DNA"/>
</dbReference>
<proteinExistence type="predicted"/>
<keyword evidence="3" id="KW-1185">Reference proteome</keyword>
<evidence type="ECO:0000313" key="2">
    <source>
        <dbReference type="EMBL" id="MED6124560.1"/>
    </source>
</evidence>
<sequence>MEILEQLNSDPLNKPPNSNVQHEMEDQVELEFLFQGFFFCLLRLMENLEQLDSNPLNRSPNSNVQHEGRTKWSLSFWLVTTELNSHSCVIVAGPFFFILVE</sequence>
<protein>
    <submittedName>
        <fullName evidence="2">Uncharacterized protein</fullName>
    </submittedName>
</protein>
<accession>A0ABU6RKS1</accession>
<feature type="region of interest" description="Disordered" evidence="1">
    <location>
        <begin position="1"/>
        <end position="21"/>
    </location>
</feature>
<dbReference type="Proteomes" id="UP001341840">
    <property type="component" value="Unassembled WGS sequence"/>
</dbReference>
<name>A0ABU6RKS1_9FABA</name>
<evidence type="ECO:0000313" key="3">
    <source>
        <dbReference type="Proteomes" id="UP001341840"/>
    </source>
</evidence>
<evidence type="ECO:0000256" key="1">
    <source>
        <dbReference type="SAM" id="MobiDB-lite"/>
    </source>
</evidence>
<gene>
    <name evidence="2" type="ORF">PIB30_059994</name>
</gene>